<evidence type="ECO:0000256" key="1">
    <source>
        <dbReference type="SAM" id="MobiDB-lite"/>
    </source>
</evidence>
<dbReference type="Pfam" id="PF08429">
    <property type="entry name" value="PLU-1"/>
    <property type="match status" value="1"/>
</dbReference>
<accession>A0ABD1CYB8</accession>
<feature type="region of interest" description="Disordered" evidence="1">
    <location>
        <begin position="411"/>
        <end position="493"/>
    </location>
</feature>
<gene>
    <name evidence="3" type="ORF">pipiens_013449</name>
</gene>
<organism evidence="3 4">
    <name type="scientific">Culex pipiens pipiens</name>
    <name type="common">Northern house mosquito</name>
    <dbReference type="NCBI Taxonomy" id="38569"/>
    <lineage>
        <taxon>Eukaryota</taxon>
        <taxon>Metazoa</taxon>
        <taxon>Ecdysozoa</taxon>
        <taxon>Arthropoda</taxon>
        <taxon>Hexapoda</taxon>
        <taxon>Insecta</taxon>
        <taxon>Pterygota</taxon>
        <taxon>Neoptera</taxon>
        <taxon>Endopterygota</taxon>
        <taxon>Diptera</taxon>
        <taxon>Nematocera</taxon>
        <taxon>Culicoidea</taxon>
        <taxon>Culicidae</taxon>
        <taxon>Culicinae</taxon>
        <taxon>Culicini</taxon>
        <taxon>Culex</taxon>
        <taxon>Culex</taxon>
    </lineage>
</organism>
<feature type="compositionally biased region" description="Basic and acidic residues" evidence="1">
    <location>
        <begin position="411"/>
        <end position="430"/>
    </location>
</feature>
<feature type="domain" description="Lysine-specific demethylase-like" evidence="2">
    <location>
        <begin position="74"/>
        <end position="304"/>
    </location>
</feature>
<sequence>CECPAENHTLKYRWTLDELPLMVQKLKVKAESFEKWLFKVRDVLDPAIHTNITLDELQDIAQEAETQKLPTDINKIRTRTRNSAECAKYKLTLEELDMFVNEINNLRCIIREGDSVRELQKIGKEWVKQVESALKTRFKDTNIQQLTHLIEEGSSLCIELPQIAQLKDRYAQFKWYTQVRLLRENTIDRLSLDDIKKMLDEGMKILPHTIVDWEQSASQCFKTETQHKISEIENLLERAHLIEDFLPSHSQLKDALQKSKEWLHAIESLERNENYNFFHTLQNIANRAKLLPMEEERQKLFESMGADSEGKLSLSSFGSIDMALNSGLKRKKINDVDEVIKKIKDDPCITELDEQILKAQILCWNNKSKVNALGASSWYTSVDEKFGDSKIVYHCGKCSELAKKKRIKQYQEEKRETTDEQAKPDIDVKSDLTYTQDTEIQETFDDFDDEDNDDDDQLTEFDRESDRDSENSRDEEEEGAGDAFIGDIQRPLP</sequence>
<dbReference type="AlphaFoldDB" id="A0ABD1CYB8"/>
<feature type="non-terminal residue" evidence="3">
    <location>
        <position position="1"/>
    </location>
</feature>
<reference evidence="3 4" key="1">
    <citation type="submission" date="2024-05" db="EMBL/GenBank/DDBJ databases">
        <title>Culex pipiens pipiens assembly and annotation.</title>
        <authorList>
            <person name="Alout H."/>
            <person name="Durand T."/>
        </authorList>
    </citation>
    <scope>NUCLEOTIDE SEQUENCE [LARGE SCALE GENOMIC DNA]</scope>
    <source>
        <strain evidence="3">HA-2024</strain>
        <tissue evidence="3">Whole body</tissue>
    </source>
</reference>
<evidence type="ECO:0000313" key="3">
    <source>
        <dbReference type="EMBL" id="KAL1381445.1"/>
    </source>
</evidence>
<evidence type="ECO:0000259" key="2">
    <source>
        <dbReference type="Pfam" id="PF08429"/>
    </source>
</evidence>
<proteinExistence type="predicted"/>
<feature type="compositionally biased region" description="Acidic residues" evidence="1">
    <location>
        <begin position="439"/>
        <end position="459"/>
    </location>
</feature>
<dbReference type="EMBL" id="JBEHCU010008622">
    <property type="protein sequence ID" value="KAL1381445.1"/>
    <property type="molecule type" value="Genomic_DNA"/>
</dbReference>
<name>A0ABD1CYB8_CULPP</name>
<feature type="compositionally biased region" description="Basic and acidic residues" evidence="1">
    <location>
        <begin position="460"/>
        <end position="472"/>
    </location>
</feature>
<evidence type="ECO:0000313" key="4">
    <source>
        <dbReference type="Proteomes" id="UP001562425"/>
    </source>
</evidence>
<protein>
    <recommendedName>
        <fullName evidence="2">Lysine-specific demethylase-like domain-containing protein</fullName>
    </recommendedName>
</protein>
<dbReference type="Proteomes" id="UP001562425">
    <property type="component" value="Unassembled WGS sequence"/>
</dbReference>
<keyword evidence="4" id="KW-1185">Reference proteome</keyword>
<dbReference type="InterPro" id="IPR013637">
    <property type="entry name" value="Lys_sp_deMease-like_dom"/>
</dbReference>
<comment type="caution">
    <text evidence="3">The sequence shown here is derived from an EMBL/GenBank/DDBJ whole genome shotgun (WGS) entry which is preliminary data.</text>
</comment>